<dbReference type="PANTHER" id="PTHR46112">
    <property type="entry name" value="AMINOPEPTIDASE"/>
    <property type="match status" value="1"/>
</dbReference>
<dbReference type="InterPro" id="IPR029149">
    <property type="entry name" value="Creatin/AminoP/Spt16_N"/>
</dbReference>
<keyword evidence="4" id="KW-1185">Reference proteome</keyword>
<evidence type="ECO:0000259" key="2">
    <source>
        <dbReference type="Pfam" id="PF00557"/>
    </source>
</evidence>
<accession>A0A8E2JCG4</accession>
<dbReference type="Gene3D" id="3.40.350.10">
    <property type="entry name" value="Creatinase/prolidase N-terminal domain"/>
    <property type="match status" value="1"/>
</dbReference>
<feature type="domain" description="Peptidase M24" evidence="2">
    <location>
        <begin position="380"/>
        <end position="482"/>
    </location>
</feature>
<dbReference type="InterPro" id="IPR000994">
    <property type="entry name" value="Pept_M24"/>
</dbReference>
<evidence type="ECO:0000313" key="3">
    <source>
        <dbReference type="EMBL" id="OCK76939.1"/>
    </source>
</evidence>
<protein>
    <submittedName>
        <fullName evidence="3">Metallopeptidase family M24</fullName>
    </submittedName>
</protein>
<keyword evidence="1" id="KW-0472">Membrane</keyword>
<gene>
    <name evidence="3" type="ORF">K432DRAFT_385060</name>
</gene>
<keyword evidence="1" id="KW-1133">Transmembrane helix</keyword>
<feature type="transmembrane region" description="Helical" evidence="1">
    <location>
        <begin position="35"/>
        <end position="55"/>
    </location>
</feature>
<evidence type="ECO:0000313" key="4">
    <source>
        <dbReference type="Proteomes" id="UP000250266"/>
    </source>
</evidence>
<name>A0A8E2JCG4_9PEZI</name>
<reference evidence="3 4" key="1">
    <citation type="journal article" date="2016" name="Nat. Commun.">
        <title>Ectomycorrhizal ecology is imprinted in the genome of the dominant symbiotic fungus Cenococcum geophilum.</title>
        <authorList>
            <consortium name="DOE Joint Genome Institute"/>
            <person name="Peter M."/>
            <person name="Kohler A."/>
            <person name="Ohm R.A."/>
            <person name="Kuo A."/>
            <person name="Krutzmann J."/>
            <person name="Morin E."/>
            <person name="Arend M."/>
            <person name="Barry K.W."/>
            <person name="Binder M."/>
            <person name="Choi C."/>
            <person name="Clum A."/>
            <person name="Copeland A."/>
            <person name="Grisel N."/>
            <person name="Haridas S."/>
            <person name="Kipfer T."/>
            <person name="LaButti K."/>
            <person name="Lindquist E."/>
            <person name="Lipzen A."/>
            <person name="Maire R."/>
            <person name="Meier B."/>
            <person name="Mihaltcheva S."/>
            <person name="Molinier V."/>
            <person name="Murat C."/>
            <person name="Poggeler S."/>
            <person name="Quandt C.A."/>
            <person name="Sperisen C."/>
            <person name="Tritt A."/>
            <person name="Tisserant E."/>
            <person name="Crous P.W."/>
            <person name="Henrissat B."/>
            <person name="Nehls U."/>
            <person name="Egli S."/>
            <person name="Spatafora J.W."/>
            <person name="Grigoriev I.V."/>
            <person name="Martin F.M."/>
        </authorList>
    </citation>
    <scope>NUCLEOTIDE SEQUENCE [LARGE SCALE GENOMIC DNA]</scope>
    <source>
        <strain evidence="3 4">CBS 459.81</strain>
    </source>
</reference>
<dbReference type="InterPro" id="IPR050659">
    <property type="entry name" value="Peptidase_M24B"/>
</dbReference>
<organism evidence="3 4">
    <name type="scientific">Lepidopterella palustris CBS 459.81</name>
    <dbReference type="NCBI Taxonomy" id="1314670"/>
    <lineage>
        <taxon>Eukaryota</taxon>
        <taxon>Fungi</taxon>
        <taxon>Dikarya</taxon>
        <taxon>Ascomycota</taxon>
        <taxon>Pezizomycotina</taxon>
        <taxon>Dothideomycetes</taxon>
        <taxon>Pleosporomycetidae</taxon>
        <taxon>Mytilinidiales</taxon>
        <taxon>Argynnaceae</taxon>
        <taxon>Lepidopterella</taxon>
    </lineage>
</organism>
<dbReference type="SUPFAM" id="SSF55920">
    <property type="entry name" value="Creatinase/aminopeptidase"/>
    <property type="match status" value="1"/>
</dbReference>
<dbReference type="AlphaFoldDB" id="A0A8E2JCG4"/>
<dbReference type="InterPro" id="IPR036005">
    <property type="entry name" value="Creatinase/aminopeptidase-like"/>
</dbReference>
<sequence>MDGSDPKERREGFGVSYRNTGTITSTRNRWVPSSLALLIVVFVLNAITCQVLQLLNEPIAERVQKCSIKSIHQNLSFLDNAHAVTSQEFILRRDNLAKALLTSRVDAFILEPGYTFQYYGNISQSDWEPWEPEERPFLMIVEPMHNTTTGEIKAKTSFLSPKFEEGRVRMLGIPSEEELSIVTWEEHWNPYETLRTELFGNKNSVTVIVDEEIRDFLVRGLSTNGFNTVVLGEEVEAVRQVKSPAEIELLRAVNTGTVEALRAVRNCLVAGLTENEVMTILDNTLLSVGFSLFFNLVLFEENAALPHGGFVTGDKILKEDTMILIDVGAHYLGYSSDICRSFFMPQNQRCCHSWLGPFERLNLFWRTLSTVATLQNSTLHEEKLKVWDLVKNAQSESSKKFTPNHTAADIDITARTIIANAGYGDMKHRVGHGIGIKAHESPYLHQRNKRRLRPGMTFTAEPGVYLEGRFGIRHEDVYLVKEHGDAEILSGSPATSPYDP</sequence>
<dbReference type="PANTHER" id="PTHR46112:SF2">
    <property type="entry name" value="XAA-PRO AMINOPEPTIDASE P-RELATED"/>
    <property type="match status" value="1"/>
</dbReference>
<evidence type="ECO:0000256" key="1">
    <source>
        <dbReference type="SAM" id="Phobius"/>
    </source>
</evidence>
<keyword evidence="1" id="KW-0812">Transmembrane</keyword>
<dbReference type="OrthoDB" id="9995434at2759"/>
<dbReference type="Pfam" id="PF00557">
    <property type="entry name" value="Peptidase_M24"/>
    <property type="match status" value="2"/>
</dbReference>
<dbReference type="Gene3D" id="3.90.230.10">
    <property type="entry name" value="Creatinase/methionine aminopeptidase superfamily"/>
    <property type="match status" value="1"/>
</dbReference>
<dbReference type="Proteomes" id="UP000250266">
    <property type="component" value="Unassembled WGS sequence"/>
</dbReference>
<dbReference type="EMBL" id="KV745166">
    <property type="protein sequence ID" value="OCK76939.1"/>
    <property type="molecule type" value="Genomic_DNA"/>
</dbReference>
<proteinExistence type="predicted"/>
<feature type="domain" description="Peptidase M24" evidence="2">
    <location>
        <begin position="248"/>
        <end position="344"/>
    </location>
</feature>